<comment type="caution">
    <text evidence="3">The sequence shown here is derived from an EMBL/GenBank/DDBJ whole genome shotgun (WGS) entry which is preliminary data.</text>
</comment>
<dbReference type="EMBL" id="JAQOSQ010000008">
    <property type="protein sequence ID" value="MDJ1183506.1"/>
    <property type="molecule type" value="Genomic_DNA"/>
</dbReference>
<reference evidence="3 4" key="1">
    <citation type="submission" date="2023-01" db="EMBL/GenBank/DDBJ databases">
        <title>Novel diversity within Roseofilum (Cyanobacteria; Desertifilaceae) from marine benthic mats with descriptions of four novel species.</title>
        <authorList>
            <person name="Wang Y."/>
            <person name="Berthold D.E."/>
            <person name="Hu J."/>
            <person name="Lefler F.W."/>
            <person name="Laughinghouse H.D. IV."/>
        </authorList>
    </citation>
    <scope>NUCLEOTIDE SEQUENCE [LARGE SCALE GENOMIC DNA]</scope>
    <source>
        <strain evidence="3 4">BLCC-M143</strain>
    </source>
</reference>
<dbReference type="Gene3D" id="3.40.50.1110">
    <property type="entry name" value="SGNH hydrolase"/>
    <property type="match status" value="1"/>
</dbReference>
<dbReference type="Pfam" id="PF13472">
    <property type="entry name" value="Lipase_GDSL_2"/>
    <property type="match status" value="1"/>
</dbReference>
<dbReference type="Proteomes" id="UP001232992">
    <property type="component" value="Unassembled WGS sequence"/>
</dbReference>
<dbReference type="InterPro" id="IPR013830">
    <property type="entry name" value="SGNH_hydro"/>
</dbReference>
<name>A0ABT7BWF5_9CYAN</name>
<dbReference type="InterPro" id="IPR036514">
    <property type="entry name" value="SGNH_hydro_sf"/>
</dbReference>
<gene>
    <name evidence="3" type="ORF">PMH09_09865</name>
</gene>
<dbReference type="InterPro" id="IPR051532">
    <property type="entry name" value="Ester_Hydrolysis_Enzymes"/>
</dbReference>
<sequence>MFSRRKRIPIWAGLSLSANLLLGLLSLQGQGQIGVETIASSPIESRASEGRALSNSDSQPNLSTTDPRETLPGPGQAHALPVKAPLKAPPDLPKVTGPKVNSDRHLTYQEWVELLGREAQLMAQKQPDNLAILAGDSISLWFPPALLPHESTWLNQGISGETSLGLYRRLPLLDRTKPQQIFILIGINDLLKGISDREVLENHRKIIQDLKQYHPQAQIVVQSILPHQSKDATWEGREKLLAVPNLRIRQLNQDIETLARQQNVHFLDLYPLFTTADGTMRPDLTTDGLHLNHQGYLIWSSAMQLFSQIQLASQP</sequence>
<evidence type="ECO:0000313" key="4">
    <source>
        <dbReference type="Proteomes" id="UP001232992"/>
    </source>
</evidence>
<keyword evidence="4" id="KW-1185">Reference proteome</keyword>
<feature type="region of interest" description="Disordered" evidence="1">
    <location>
        <begin position="46"/>
        <end position="100"/>
    </location>
</feature>
<dbReference type="PANTHER" id="PTHR30383:SF5">
    <property type="entry name" value="SGNH HYDROLASE-TYPE ESTERASE DOMAIN-CONTAINING PROTEIN"/>
    <property type="match status" value="1"/>
</dbReference>
<feature type="compositionally biased region" description="Polar residues" evidence="1">
    <location>
        <begin position="53"/>
        <end position="65"/>
    </location>
</feature>
<evidence type="ECO:0000256" key="1">
    <source>
        <dbReference type="SAM" id="MobiDB-lite"/>
    </source>
</evidence>
<evidence type="ECO:0000313" key="3">
    <source>
        <dbReference type="EMBL" id="MDJ1183506.1"/>
    </source>
</evidence>
<dbReference type="RefSeq" id="WP_283758160.1">
    <property type="nucleotide sequence ID" value="NZ_JAQOSQ010000008.1"/>
</dbReference>
<dbReference type="SUPFAM" id="SSF52266">
    <property type="entry name" value="SGNH hydrolase"/>
    <property type="match status" value="1"/>
</dbReference>
<organism evidence="3 4">
    <name type="scientific">Roseofilum casamattae BLCC-M143</name>
    <dbReference type="NCBI Taxonomy" id="3022442"/>
    <lineage>
        <taxon>Bacteria</taxon>
        <taxon>Bacillati</taxon>
        <taxon>Cyanobacteriota</taxon>
        <taxon>Cyanophyceae</taxon>
        <taxon>Desertifilales</taxon>
        <taxon>Desertifilaceae</taxon>
        <taxon>Roseofilum</taxon>
        <taxon>Roseofilum casamattae</taxon>
    </lineage>
</organism>
<accession>A0ABT7BWF5</accession>
<proteinExistence type="predicted"/>
<evidence type="ECO:0000259" key="2">
    <source>
        <dbReference type="Pfam" id="PF13472"/>
    </source>
</evidence>
<dbReference type="PANTHER" id="PTHR30383">
    <property type="entry name" value="THIOESTERASE 1/PROTEASE 1/LYSOPHOSPHOLIPASE L1"/>
    <property type="match status" value="1"/>
</dbReference>
<feature type="domain" description="SGNH hydrolase-type esterase" evidence="2">
    <location>
        <begin position="150"/>
        <end position="296"/>
    </location>
</feature>
<protein>
    <submittedName>
        <fullName evidence="3">GDSL-type esterase/lipase family protein</fullName>
    </submittedName>
</protein>